<comment type="caution">
    <text evidence="2">The sequence shown here is derived from an EMBL/GenBank/DDBJ whole genome shotgun (WGS) entry which is preliminary data.</text>
</comment>
<dbReference type="Proteomes" id="UP000817854">
    <property type="component" value="Unassembled WGS sequence"/>
</dbReference>
<keyword evidence="3" id="KW-1185">Reference proteome</keyword>
<reference evidence="2 3" key="2">
    <citation type="submission" date="2019-05" db="EMBL/GenBank/DDBJ databases">
        <authorList>
            <person name="Lianzixin W."/>
        </authorList>
    </citation>
    <scope>NUCLEOTIDE SEQUENCE [LARGE SCALE GENOMIC DNA]</scope>
    <source>
        <strain evidence="2 3">EC11</strain>
    </source>
</reference>
<reference evidence="2 3" key="3">
    <citation type="submission" date="2020-02" db="EMBL/GenBank/DDBJ databases">
        <title>Flavobacterium profundi sp. nov., isolated from a deep-sea seamount.</title>
        <authorList>
            <person name="Zhang D.-C."/>
        </authorList>
    </citation>
    <scope>NUCLEOTIDE SEQUENCE [LARGE SCALE GENOMIC DNA]</scope>
    <source>
        <strain evidence="2 3">EC11</strain>
    </source>
</reference>
<evidence type="ECO:0000313" key="2">
    <source>
        <dbReference type="EMBL" id="NHN24863.1"/>
    </source>
</evidence>
<dbReference type="InterPro" id="IPR035940">
    <property type="entry name" value="CAP_sf"/>
</dbReference>
<dbReference type="PANTHER" id="PTHR31157:SF1">
    <property type="entry name" value="SCP DOMAIN-CONTAINING PROTEIN"/>
    <property type="match status" value="1"/>
</dbReference>
<dbReference type="Pfam" id="PF00188">
    <property type="entry name" value="CAP"/>
    <property type="match status" value="1"/>
</dbReference>
<dbReference type="RefSeq" id="WP_140960362.1">
    <property type="nucleotide sequence ID" value="NZ_VEVQ02000002.1"/>
</dbReference>
<dbReference type="SUPFAM" id="SSF55797">
    <property type="entry name" value="PR-1-like"/>
    <property type="match status" value="1"/>
</dbReference>
<evidence type="ECO:0000259" key="1">
    <source>
        <dbReference type="Pfam" id="PF00188"/>
    </source>
</evidence>
<dbReference type="Gene3D" id="3.40.33.10">
    <property type="entry name" value="CAP"/>
    <property type="match status" value="1"/>
</dbReference>
<dbReference type="CDD" id="cd05379">
    <property type="entry name" value="CAP_bacterial"/>
    <property type="match status" value="1"/>
</dbReference>
<reference evidence="3" key="1">
    <citation type="submission" date="2019-05" db="EMBL/GenBank/DDBJ databases">
        <title>Flavobacterium profundi sp. nov., isolated from a deep-sea seamount.</title>
        <authorList>
            <person name="Zhang D.-C."/>
        </authorList>
    </citation>
    <scope>NUCLEOTIDE SEQUENCE [LARGE SCALE GENOMIC DNA]</scope>
    <source>
        <strain evidence="3">EC11</strain>
    </source>
</reference>
<accession>A0ABX0IMC2</accession>
<organism evidence="2 3">
    <name type="scientific">Flavobacterium jejuense</name>
    <dbReference type="NCBI Taxonomy" id="1544455"/>
    <lineage>
        <taxon>Bacteria</taxon>
        <taxon>Pseudomonadati</taxon>
        <taxon>Bacteroidota</taxon>
        <taxon>Flavobacteriia</taxon>
        <taxon>Flavobacteriales</taxon>
        <taxon>Flavobacteriaceae</taxon>
        <taxon>Flavobacterium</taxon>
    </lineage>
</organism>
<dbReference type="InterPro" id="IPR014044">
    <property type="entry name" value="CAP_dom"/>
</dbReference>
<dbReference type="EMBL" id="VEVQ02000002">
    <property type="protein sequence ID" value="NHN24863.1"/>
    <property type="molecule type" value="Genomic_DNA"/>
</dbReference>
<evidence type="ECO:0000313" key="3">
    <source>
        <dbReference type="Proteomes" id="UP000817854"/>
    </source>
</evidence>
<protein>
    <submittedName>
        <fullName evidence="2">CAP domain-containing protein</fullName>
    </submittedName>
</protein>
<feature type="domain" description="SCP" evidence="1">
    <location>
        <begin position="34"/>
        <end position="158"/>
    </location>
</feature>
<dbReference type="PANTHER" id="PTHR31157">
    <property type="entry name" value="SCP DOMAIN-CONTAINING PROTEIN"/>
    <property type="match status" value="1"/>
</dbReference>
<sequence length="831" mass="97370">MKYSLIFCLFLFSIRIAAQEINIDYNKLGNKVIELINQHRKTLRLQELKKDLILLKAARDHSNYMLENNILSHEQKNTDKKFPKDRIQFYEGKMFDTFGENILFTSIELKKYNEAEINILARKLFLQWKNSPPHYKNIIYQNYEFTDIAFSFDKKQKRLYATNVFGAKGFIIPNQLSENAFGLTEKNTLCKKINVSDQIHIGNGLRIEGNDVVLYYYDIEKFKRIFNERSDAIAIDFIEGNQFKCGSKNEFDVSAIYDGTLSKPIYKDELLANNQAENKLKLITKVGEIPEHLRGKDLTLSTVFIFTNCACAYSSPIEVDSRTLSLLSVKPILEIPKNTLLTNKGIIKTEEHSFAFGRNETIEKLDNTETYLNTSDFYDTSNFTIKVAFDTISNENESNIASEIKNRFSEYNNNLDTLTEADSISEEVTFEIINEKIHSSQIYSYSSVEGNEALNKNLYLERVKSIEKYGREQLNILIKPDKVVAEENWETCYIQLEMENFGALALKPKEEIRSYINTNRDQWEAYLNKQRVSKLIANYYGELKPKDPNDKYYLEFLYEINLRTGIYEKDYTRANLALAKIYEEDYSYAIFDEIVFNELMTNEKLVQNAAAVLIKSHRINQFKTVRFLKYWLTQFDTLTKNAQFNLLNLYCVTNDELLESWDVSTTKLANVTKPKTLMDKFEAFEKNLDLIANYNYVGLYYANHTNDYEMLNFYFSKVYTSFKNNIKTPKDRVNLGLFLNFWSSYSTTIELLKEQMKKPEFSKEEALLLAQTYPLEIDDNGSSDSDLEYILKKVYRLNKKAWCEWQNENKNVLRNTIIKREYCKMCTTDKK</sequence>
<proteinExistence type="predicted"/>
<gene>
    <name evidence="2" type="ORF">FIA58_004155</name>
</gene>
<name>A0ABX0IMC2_9FLAO</name>